<evidence type="ECO:0000256" key="1">
    <source>
        <dbReference type="ARBA" id="ARBA00004141"/>
    </source>
</evidence>
<dbReference type="PANTHER" id="PTHR13285">
    <property type="entry name" value="ACYLTRANSFERASE"/>
    <property type="match status" value="1"/>
</dbReference>
<feature type="transmembrane region" description="Helical" evidence="6">
    <location>
        <begin position="102"/>
        <end position="131"/>
    </location>
</feature>
<keyword evidence="8" id="KW-1185">Reference proteome</keyword>
<proteinExistence type="inferred from homology"/>
<dbReference type="InterPro" id="IPR051085">
    <property type="entry name" value="MB_O-acyltransferase"/>
</dbReference>
<sequence length="520" mass="60004">MSYGRYSPVPLNRWEKSLCWFIWIAHSAAAFVATIMVSRTKLKHNQFWFSESSYIADAKMDLTDLEWLHFRNTILQEVLHHCLHSVIFFLVIRFVTTKWVKLALSLVGLLIHVHMTSPQCVLILTTVSIVVTSLSIYTRHIAVPWVLCLAVVMRGTRVFPFSKRGFDYYLEFNAYMYGAIKILNFSLHMCKNKELKYADVWKDHLAYMGYLPYSSTLIVLFDDFSRQLERRLNNFAVAIDGTHLRFTGWFAIRILFWYFVYEFILHIIYAPSVFHSPFSDISGLNNYEVAAVAYVAGTLFYMKYVVIFGVPAAFAYLDGMRPPPPPICNSRVSRYSLMWRHFDVGLYQFLKNQVYIPLLKIPLSPFLSVVRIFCTLVAVFGVVLSWHGFKTNYICWVSLSALELIIERLGRVIWNTVHFQLLRQRIGEINTRRVVAAGMLATVIPGIFGVFFFLGEQGIGAVVFQRVLIDGGIDFIKGNIFLSSDSDALVFIHLIILGYFFNHVCLDFEAKYEPKKAAEE</sequence>
<evidence type="ECO:0000313" key="7">
    <source>
        <dbReference type="EMBL" id="KAJ1358963.1"/>
    </source>
</evidence>
<dbReference type="GO" id="GO:0005783">
    <property type="term" value="C:endoplasmic reticulum"/>
    <property type="evidence" value="ECO:0007669"/>
    <property type="project" value="TreeGrafter"/>
</dbReference>
<evidence type="ECO:0000256" key="4">
    <source>
        <dbReference type="ARBA" id="ARBA00023136"/>
    </source>
</evidence>
<keyword evidence="3 6" id="KW-1133">Transmembrane helix</keyword>
<feature type="transmembrane region" description="Helical" evidence="6">
    <location>
        <begin position="137"/>
        <end position="156"/>
    </location>
</feature>
<feature type="transmembrane region" description="Helical" evidence="6">
    <location>
        <begin position="488"/>
        <end position="506"/>
    </location>
</feature>
<dbReference type="Proteomes" id="UP001196413">
    <property type="component" value="Unassembled WGS sequence"/>
</dbReference>
<evidence type="ECO:0000256" key="6">
    <source>
        <dbReference type="SAM" id="Phobius"/>
    </source>
</evidence>
<feature type="transmembrane region" description="Helical" evidence="6">
    <location>
        <begin position="434"/>
        <end position="454"/>
    </location>
</feature>
<feature type="transmembrane region" description="Helical" evidence="6">
    <location>
        <begin position="289"/>
        <end position="317"/>
    </location>
</feature>
<comment type="subcellular location">
    <subcellularLocation>
        <location evidence="1">Membrane</location>
        <topology evidence="1">Multi-pass membrane protein</topology>
    </subcellularLocation>
</comment>
<dbReference type="AlphaFoldDB" id="A0AAD5QNQ3"/>
<reference evidence="7" key="1">
    <citation type="submission" date="2021-06" db="EMBL/GenBank/DDBJ databases">
        <title>Parelaphostrongylus tenuis whole genome reference sequence.</title>
        <authorList>
            <person name="Garwood T.J."/>
            <person name="Larsen P.A."/>
            <person name="Fountain-Jones N.M."/>
            <person name="Garbe J.R."/>
            <person name="Macchietto M.G."/>
            <person name="Kania S.A."/>
            <person name="Gerhold R.W."/>
            <person name="Richards J.E."/>
            <person name="Wolf T.M."/>
        </authorList>
    </citation>
    <scope>NUCLEOTIDE SEQUENCE</scope>
    <source>
        <strain evidence="7">MNPRO001-30</strain>
        <tissue evidence="7">Meninges</tissue>
    </source>
</reference>
<organism evidence="7 8">
    <name type="scientific">Parelaphostrongylus tenuis</name>
    <name type="common">Meningeal worm</name>
    <dbReference type="NCBI Taxonomy" id="148309"/>
    <lineage>
        <taxon>Eukaryota</taxon>
        <taxon>Metazoa</taxon>
        <taxon>Ecdysozoa</taxon>
        <taxon>Nematoda</taxon>
        <taxon>Chromadorea</taxon>
        <taxon>Rhabditida</taxon>
        <taxon>Rhabditina</taxon>
        <taxon>Rhabditomorpha</taxon>
        <taxon>Strongyloidea</taxon>
        <taxon>Metastrongylidae</taxon>
        <taxon>Parelaphostrongylus</taxon>
    </lineage>
</organism>
<comment type="caution">
    <text evidence="7">The sequence shown here is derived from an EMBL/GenBank/DDBJ whole genome shotgun (WGS) entry which is preliminary data.</text>
</comment>
<protein>
    <recommendedName>
        <fullName evidence="9">Protein-cysteine N-palmitoyltransferase Rasp</fullName>
    </recommendedName>
</protein>
<accession>A0AAD5QNQ3</accession>
<feature type="transmembrane region" description="Helical" evidence="6">
    <location>
        <begin position="246"/>
        <end position="269"/>
    </location>
</feature>
<evidence type="ECO:0000256" key="2">
    <source>
        <dbReference type="ARBA" id="ARBA00022692"/>
    </source>
</evidence>
<feature type="transmembrane region" description="Helical" evidence="6">
    <location>
        <begin position="20"/>
        <end position="38"/>
    </location>
</feature>
<keyword evidence="2 6" id="KW-0812">Transmembrane</keyword>
<evidence type="ECO:0000256" key="5">
    <source>
        <dbReference type="ARBA" id="ARBA00038268"/>
    </source>
</evidence>
<dbReference type="EMBL" id="JAHQIW010003527">
    <property type="protein sequence ID" value="KAJ1358963.1"/>
    <property type="molecule type" value="Genomic_DNA"/>
</dbReference>
<gene>
    <name evidence="7" type="ORF">KIN20_017549</name>
</gene>
<dbReference type="GO" id="GO:0016409">
    <property type="term" value="F:palmitoyltransferase activity"/>
    <property type="evidence" value="ECO:0007669"/>
    <property type="project" value="TreeGrafter"/>
</dbReference>
<keyword evidence="4 6" id="KW-0472">Membrane</keyword>
<dbReference type="GO" id="GO:0016020">
    <property type="term" value="C:membrane"/>
    <property type="evidence" value="ECO:0007669"/>
    <property type="project" value="UniProtKB-SubCell"/>
</dbReference>
<evidence type="ECO:0008006" key="9">
    <source>
        <dbReference type="Google" id="ProtNLM"/>
    </source>
</evidence>
<dbReference type="Pfam" id="PF03062">
    <property type="entry name" value="MBOAT"/>
    <property type="match status" value="1"/>
</dbReference>
<name>A0AAD5QNQ3_PARTN</name>
<comment type="similarity">
    <text evidence="5">Belongs to the membrane-bound acyltransferase family. HHAT subfamily.</text>
</comment>
<evidence type="ECO:0000313" key="8">
    <source>
        <dbReference type="Proteomes" id="UP001196413"/>
    </source>
</evidence>
<dbReference type="PANTHER" id="PTHR13285:SF18">
    <property type="entry name" value="PROTEIN-CYSTEINE N-PALMITOYLTRANSFERASE RASP"/>
    <property type="match status" value="1"/>
</dbReference>
<dbReference type="InterPro" id="IPR004299">
    <property type="entry name" value="MBOAT_fam"/>
</dbReference>
<feature type="transmembrane region" description="Helical" evidence="6">
    <location>
        <begin position="366"/>
        <end position="387"/>
    </location>
</feature>
<evidence type="ECO:0000256" key="3">
    <source>
        <dbReference type="ARBA" id="ARBA00022989"/>
    </source>
</evidence>